<dbReference type="Pfam" id="PF00072">
    <property type="entry name" value="Response_reg"/>
    <property type="match status" value="1"/>
</dbReference>
<reference evidence="5 6" key="1">
    <citation type="submission" date="2018-03" db="EMBL/GenBank/DDBJ databases">
        <title>Genomic Encyclopedia of Archaeal and Bacterial Type Strains, Phase II (KMG-II): from individual species to whole genera.</title>
        <authorList>
            <person name="Goeker M."/>
        </authorList>
    </citation>
    <scope>NUCLEOTIDE SEQUENCE [LARGE SCALE GENOMIC DNA]</scope>
    <source>
        <strain evidence="5 6">DSM 45348</strain>
    </source>
</reference>
<gene>
    <name evidence="5" type="ORF">CLV70_102412</name>
</gene>
<dbReference type="Pfam" id="PF08668">
    <property type="entry name" value="HDOD"/>
    <property type="match status" value="1"/>
</dbReference>
<feature type="domain" description="HDOD" evidence="4">
    <location>
        <begin position="142"/>
        <end position="322"/>
    </location>
</feature>
<dbReference type="InterPro" id="IPR013976">
    <property type="entry name" value="HDOD"/>
</dbReference>
<dbReference type="InterPro" id="IPR050595">
    <property type="entry name" value="Bact_response_regulator"/>
</dbReference>
<dbReference type="RefSeq" id="WP_106125387.1">
    <property type="nucleotide sequence ID" value="NZ_PVZG01000002.1"/>
</dbReference>
<dbReference type="SUPFAM" id="SSF52172">
    <property type="entry name" value="CheY-like"/>
    <property type="match status" value="1"/>
</dbReference>
<dbReference type="PROSITE" id="PS51833">
    <property type="entry name" value="HDOD"/>
    <property type="match status" value="1"/>
</dbReference>
<proteinExistence type="predicted"/>
<name>A0A2T0SFM1_9ACTN</name>
<evidence type="ECO:0000313" key="5">
    <source>
        <dbReference type="EMBL" id="PRY32201.1"/>
    </source>
</evidence>
<accession>A0A2T0SFM1</accession>
<organism evidence="5 6">
    <name type="scientific">Pseudosporangium ferrugineum</name>
    <dbReference type="NCBI Taxonomy" id="439699"/>
    <lineage>
        <taxon>Bacteria</taxon>
        <taxon>Bacillati</taxon>
        <taxon>Actinomycetota</taxon>
        <taxon>Actinomycetes</taxon>
        <taxon>Micromonosporales</taxon>
        <taxon>Micromonosporaceae</taxon>
        <taxon>Pseudosporangium</taxon>
    </lineage>
</organism>
<dbReference type="SUPFAM" id="SSF109604">
    <property type="entry name" value="HD-domain/PDEase-like"/>
    <property type="match status" value="1"/>
</dbReference>
<dbReference type="InterPro" id="IPR001789">
    <property type="entry name" value="Sig_transdc_resp-reg_receiver"/>
</dbReference>
<evidence type="ECO:0000256" key="1">
    <source>
        <dbReference type="ARBA" id="ARBA00022553"/>
    </source>
</evidence>
<sequence length="407" mass="42792">MSGRPRVLFVDDEPRILDGLRRSLRGRRAEWDMEFATSGALALELLARTPFDVVVSDMRMPGMDGAELLAETSRAHPHAARVVLSGHIEPEAIVEVAMAGHRFLIKPSDAESVTAVIEQLLVHTSASHARAARRLAGAVQSVPVLPGHAEHVAGLRAPDTGLETAVRAATGDIGLAAKLLQLSTSRFFGGRPRNSSVESIVHAMGAPMVQAVAAAGERLAPAGWHPGAGPLLEAAWRHAMATARLVERVASPANRPHAQAAALLQDIGRLVCLAGTDATPATVDLAAGTRDGVPFRDVAVELLHLWGVPAPVVAAVAHRDTPHRPEPAGLGVAGALRTAHLLVEQARSGPAAGDHEQELALLLDHPQLRAQATDWRRAAGEALRQAEPPACAAHSCTVPAGRWETKG</sequence>
<dbReference type="AlphaFoldDB" id="A0A2T0SFM1"/>
<evidence type="ECO:0000256" key="2">
    <source>
        <dbReference type="PROSITE-ProRule" id="PRU00169"/>
    </source>
</evidence>
<evidence type="ECO:0000313" key="6">
    <source>
        <dbReference type="Proteomes" id="UP000239209"/>
    </source>
</evidence>
<dbReference type="EMBL" id="PVZG01000002">
    <property type="protein sequence ID" value="PRY32201.1"/>
    <property type="molecule type" value="Genomic_DNA"/>
</dbReference>
<dbReference type="PANTHER" id="PTHR44591:SF3">
    <property type="entry name" value="RESPONSE REGULATORY DOMAIN-CONTAINING PROTEIN"/>
    <property type="match status" value="1"/>
</dbReference>
<dbReference type="SMART" id="SM00448">
    <property type="entry name" value="REC"/>
    <property type="match status" value="1"/>
</dbReference>
<keyword evidence="6" id="KW-1185">Reference proteome</keyword>
<keyword evidence="1 2" id="KW-0597">Phosphoprotein</keyword>
<dbReference type="InterPro" id="IPR011006">
    <property type="entry name" value="CheY-like_superfamily"/>
</dbReference>
<dbReference type="Gene3D" id="1.10.3210.10">
    <property type="entry name" value="Hypothetical protein af1432"/>
    <property type="match status" value="1"/>
</dbReference>
<dbReference type="Proteomes" id="UP000239209">
    <property type="component" value="Unassembled WGS sequence"/>
</dbReference>
<evidence type="ECO:0000259" key="3">
    <source>
        <dbReference type="PROSITE" id="PS50110"/>
    </source>
</evidence>
<comment type="caution">
    <text evidence="5">The sequence shown here is derived from an EMBL/GenBank/DDBJ whole genome shotgun (WGS) entry which is preliminary data.</text>
</comment>
<dbReference type="OrthoDB" id="9803649at2"/>
<protein>
    <submittedName>
        <fullName evidence="5">HDOD domain-containing protein</fullName>
    </submittedName>
</protein>
<feature type="domain" description="Response regulatory" evidence="3">
    <location>
        <begin position="6"/>
        <end position="121"/>
    </location>
</feature>
<dbReference type="PROSITE" id="PS50110">
    <property type="entry name" value="RESPONSE_REGULATORY"/>
    <property type="match status" value="1"/>
</dbReference>
<dbReference type="PANTHER" id="PTHR44591">
    <property type="entry name" value="STRESS RESPONSE REGULATOR PROTEIN 1"/>
    <property type="match status" value="1"/>
</dbReference>
<dbReference type="Gene3D" id="3.40.50.2300">
    <property type="match status" value="1"/>
</dbReference>
<feature type="modified residue" description="4-aspartylphosphate" evidence="2">
    <location>
        <position position="57"/>
    </location>
</feature>
<dbReference type="GO" id="GO:0000160">
    <property type="term" value="P:phosphorelay signal transduction system"/>
    <property type="evidence" value="ECO:0007669"/>
    <property type="project" value="InterPro"/>
</dbReference>
<evidence type="ECO:0000259" key="4">
    <source>
        <dbReference type="PROSITE" id="PS51833"/>
    </source>
</evidence>